<evidence type="ECO:0000256" key="2">
    <source>
        <dbReference type="SAM" id="SignalP"/>
    </source>
</evidence>
<dbReference type="Proteomes" id="UP001583172">
    <property type="component" value="Unassembled WGS sequence"/>
</dbReference>
<evidence type="ECO:0000256" key="1">
    <source>
        <dbReference type="SAM" id="MobiDB-lite"/>
    </source>
</evidence>
<feature type="region of interest" description="Disordered" evidence="1">
    <location>
        <begin position="380"/>
        <end position="404"/>
    </location>
</feature>
<dbReference type="EMBL" id="JAZGSY010000081">
    <property type="protein sequence ID" value="KAL1841251.1"/>
    <property type="molecule type" value="Genomic_DNA"/>
</dbReference>
<organism evidence="3 4">
    <name type="scientific">Humicola insolens</name>
    <name type="common">Soft-rot fungus</name>
    <dbReference type="NCBI Taxonomy" id="85995"/>
    <lineage>
        <taxon>Eukaryota</taxon>
        <taxon>Fungi</taxon>
        <taxon>Dikarya</taxon>
        <taxon>Ascomycota</taxon>
        <taxon>Pezizomycotina</taxon>
        <taxon>Sordariomycetes</taxon>
        <taxon>Sordariomycetidae</taxon>
        <taxon>Sordariales</taxon>
        <taxon>Chaetomiaceae</taxon>
        <taxon>Mycothermus</taxon>
    </lineage>
</organism>
<reference evidence="3 4" key="1">
    <citation type="journal article" date="2024" name="Commun. Biol.">
        <title>Comparative genomic analysis of thermophilic fungi reveals convergent evolutionary adaptations and gene losses.</title>
        <authorList>
            <person name="Steindorff A.S."/>
            <person name="Aguilar-Pontes M.V."/>
            <person name="Robinson A.J."/>
            <person name="Andreopoulos B."/>
            <person name="LaButti K."/>
            <person name="Kuo A."/>
            <person name="Mondo S."/>
            <person name="Riley R."/>
            <person name="Otillar R."/>
            <person name="Haridas S."/>
            <person name="Lipzen A."/>
            <person name="Grimwood J."/>
            <person name="Schmutz J."/>
            <person name="Clum A."/>
            <person name="Reid I.D."/>
            <person name="Moisan M.C."/>
            <person name="Butler G."/>
            <person name="Nguyen T.T.M."/>
            <person name="Dewar K."/>
            <person name="Conant G."/>
            <person name="Drula E."/>
            <person name="Henrissat B."/>
            <person name="Hansel C."/>
            <person name="Singer S."/>
            <person name="Hutchinson M.I."/>
            <person name="de Vries R.P."/>
            <person name="Natvig D.O."/>
            <person name="Powell A.J."/>
            <person name="Tsang A."/>
            <person name="Grigoriev I.V."/>
        </authorList>
    </citation>
    <scope>NUCLEOTIDE SEQUENCE [LARGE SCALE GENOMIC DNA]</scope>
    <source>
        <strain evidence="3 4">CBS 620.91</strain>
    </source>
</reference>
<keyword evidence="4" id="KW-1185">Reference proteome</keyword>
<accession>A0ABR3VHL2</accession>
<feature type="chain" id="PRO_5047208231" evidence="2">
    <location>
        <begin position="20"/>
        <end position="606"/>
    </location>
</feature>
<comment type="caution">
    <text evidence="3">The sequence shown here is derived from an EMBL/GenBank/DDBJ whole genome shotgun (WGS) entry which is preliminary data.</text>
</comment>
<feature type="region of interest" description="Disordered" evidence="1">
    <location>
        <begin position="147"/>
        <end position="179"/>
    </location>
</feature>
<evidence type="ECO:0000313" key="4">
    <source>
        <dbReference type="Proteomes" id="UP001583172"/>
    </source>
</evidence>
<feature type="signal peptide" evidence="2">
    <location>
        <begin position="1"/>
        <end position="19"/>
    </location>
</feature>
<proteinExistence type="predicted"/>
<sequence>MRSIMLVVVCQVLLALAPAAIIPTALAPAAIPTALAPPAIIPTVLAPAATIPTAPIRGRDVTTTVTLAVPGTPTQTPTQTPVTTPMAPSTVTITAHATPSLSSSTVHDTSTLTLALPTTFTSTYQVTVTVSPTSTISLDEVTSTFTTSELTTTTETQEATQTSTETQEVTQTSTQTQEVTQTSTETQEVTMTSIQTSIQTTTLLVGLPTTVTAFVPTTEIQTQTLTLALPVDASTMTVTATAQVQVTTTVLVTPTTTLTVDVLIGAPTTVTATAEVTTTAPATLDIIVVAGSSTLAHPVPTAHDDTWELLPRELPTRDITTVLSYADPPDYCPTPTTTSPAATPEIIVMGGTTMTLPTHEVSRPWEVPACDMTTTITTIASPTDDAPWSTMTAALPPPPLTKRQGSWRDALERALERAQDWVDRGFELGKDFKSLGDEWDRRGNEAAANAVKNNSRRRRDKAGWRDALGAALEHAKDWDEFGRELGDKFQSIGDDWAERGREIAADNSRSLFRRFLLLFSSPSNIDGRAREDGQDEDGKPQFRSVHGPRGVDVGNSGKDEAERDFHAVINAAVAGIEEWIAREVQMSEEFKQLGDEEAQWEAQGDM</sequence>
<name>A0ABR3VHL2_HUMIN</name>
<evidence type="ECO:0000313" key="3">
    <source>
        <dbReference type="EMBL" id="KAL1841251.1"/>
    </source>
</evidence>
<feature type="compositionally biased region" description="Basic and acidic residues" evidence="1">
    <location>
        <begin position="527"/>
        <end position="540"/>
    </location>
</feature>
<protein>
    <submittedName>
        <fullName evidence="3">Uncharacterized protein</fullName>
    </submittedName>
</protein>
<feature type="region of interest" description="Disordered" evidence="1">
    <location>
        <begin position="526"/>
        <end position="559"/>
    </location>
</feature>
<gene>
    <name evidence="3" type="ORF">VTJ49DRAFT_7253</name>
</gene>
<keyword evidence="2" id="KW-0732">Signal</keyword>